<proteinExistence type="predicted"/>
<dbReference type="Proteomes" id="UP001186974">
    <property type="component" value="Unassembled WGS sequence"/>
</dbReference>
<protein>
    <submittedName>
        <fullName evidence="1">Uncharacterized protein</fullName>
    </submittedName>
</protein>
<accession>A0ACC3DVE1</accession>
<evidence type="ECO:0000313" key="2">
    <source>
        <dbReference type="Proteomes" id="UP001186974"/>
    </source>
</evidence>
<gene>
    <name evidence="1" type="ORF">LTS18_014509</name>
</gene>
<organism evidence="1 2">
    <name type="scientific">Coniosporium uncinatum</name>
    <dbReference type="NCBI Taxonomy" id="93489"/>
    <lineage>
        <taxon>Eukaryota</taxon>
        <taxon>Fungi</taxon>
        <taxon>Dikarya</taxon>
        <taxon>Ascomycota</taxon>
        <taxon>Pezizomycotina</taxon>
        <taxon>Dothideomycetes</taxon>
        <taxon>Dothideomycetes incertae sedis</taxon>
        <taxon>Coniosporium</taxon>
    </lineage>
</organism>
<dbReference type="EMBL" id="JAWDJW010000466">
    <property type="protein sequence ID" value="KAK3080642.1"/>
    <property type="molecule type" value="Genomic_DNA"/>
</dbReference>
<reference evidence="1" key="1">
    <citation type="submission" date="2024-09" db="EMBL/GenBank/DDBJ databases">
        <title>Black Yeasts Isolated from many extreme environments.</title>
        <authorList>
            <person name="Coleine C."/>
            <person name="Stajich J.E."/>
            <person name="Selbmann L."/>
        </authorList>
    </citation>
    <scope>NUCLEOTIDE SEQUENCE</scope>
    <source>
        <strain evidence="1">CCFEE 5737</strain>
    </source>
</reference>
<comment type="caution">
    <text evidence="1">The sequence shown here is derived from an EMBL/GenBank/DDBJ whole genome shotgun (WGS) entry which is preliminary data.</text>
</comment>
<name>A0ACC3DVE1_9PEZI</name>
<sequence length="762" mass="86357">MEGQSPDYKELFLKEQQRRCEEQQRRQEAERAQQEAERAQRKTNLPEFLDACHTRLHLGLNVQTDMKLSTQGDPSNANDKVRPKRFRWWTEFPDQQEAIWKSLIKSDFVHERRFPTKITLQENGEMIRKRQMGSELDLHHFERATAEDPVSSIISEMYDNSALRKVFNLEGSVRFENHSNTLSPDEELQEGLQQMTVSGITRRRSPRLAAKGSSTGDPTSATSSTSAGTAKRTAYPRADQFCVYNMSTGVRHADVRIPVFVVEYKPPHKLSSGHIYEGLSEIDLDKLLSYKDTDGTKEHCQRLVAAAVTQAFSYMIRAGLEFGCVRNGEASIFLQIPETDPSIVQYFLSVPKGDVGESTGWHESDHSTNRLHLTSVGQLLAFTLRTLKTRPRANAWRTWALEQLPIWEMDYGVLLEAIPTEDLPSSEYRPPPMNNFVRMSPIQLRHRRTRRRSSCNDDAQTSAIESEDDDPDSETPSRSRRPQVSPPMPKPAEASSTSIAHGVPTQTKDQQFCTHKCLLGLMARSSFDESCPNAPKHGQGRHSIDGRQFLKLMLSQLSRSVDVDFEPIGRPGSRGVPFKAVLRSYGYTVVAKCVPMCFASHLSHEGAVYRRLHLIQGRHIPVNLGIIPIPHRYFYEGITELTHAMFMSYAGTPIDRHFTSINREQVKDQAVKCFEAIHKSGVIQNDAAPRNVLRDAITGGAMVIDFERAQILPTRTALGTISPNRKRNRDHACLARKKVDVFARERNKFVSELNFSRFNVVG</sequence>
<keyword evidence="2" id="KW-1185">Reference proteome</keyword>
<evidence type="ECO:0000313" key="1">
    <source>
        <dbReference type="EMBL" id="KAK3080642.1"/>
    </source>
</evidence>